<comment type="caution">
    <text evidence="2">The sequence shown here is derived from an EMBL/GenBank/DDBJ whole genome shotgun (WGS) entry which is preliminary data.</text>
</comment>
<dbReference type="OrthoDB" id="8139551at2"/>
<evidence type="ECO:0008006" key="4">
    <source>
        <dbReference type="Google" id="ProtNLM"/>
    </source>
</evidence>
<name>A0A4V6BDW3_9BRAD</name>
<dbReference type="PROSITE" id="PS51257">
    <property type="entry name" value="PROKAR_LIPOPROTEIN"/>
    <property type="match status" value="1"/>
</dbReference>
<sequence length="93" mass="9560">MTSRSNRSYSKLTAVGLIVVSCALAGCGRKAFLDAPPGASADPSGTPTSDFATANPNSAANLQTEVYRPPGSTNVPTAPRGEKKRIPLDALLD</sequence>
<dbReference type="STRING" id="211460.YH63_15020"/>
<gene>
    <name evidence="2" type="ORF">YH63_003865</name>
</gene>
<reference evidence="2" key="1">
    <citation type="submission" date="2019-04" db="EMBL/GenBank/DDBJ databases">
        <title>Whole genome sequencing of cave bacteria.</title>
        <authorList>
            <person name="Gan H.M."/>
            <person name="Barton H."/>
            <person name="Savka M.A."/>
        </authorList>
    </citation>
    <scope>NUCLEOTIDE SEQUENCE [LARGE SCALE GENOMIC DNA]</scope>
    <source>
        <strain evidence="2">LC387</strain>
    </source>
</reference>
<organism evidence="2 3">
    <name type="scientific">Afipia massiliensis</name>
    <dbReference type="NCBI Taxonomy" id="211460"/>
    <lineage>
        <taxon>Bacteria</taxon>
        <taxon>Pseudomonadati</taxon>
        <taxon>Pseudomonadota</taxon>
        <taxon>Alphaproteobacteria</taxon>
        <taxon>Hyphomicrobiales</taxon>
        <taxon>Nitrobacteraceae</taxon>
        <taxon>Afipia</taxon>
    </lineage>
</organism>
<proteinExistence type="predicted"/>
<dbReference type="AlphaFoldDB" id="A0A4V6BDW3"/>
<feature type="region of interest" description="Disordered" evidence="1">
    <location>
        <begin position="35"/>
        <end position="93"/>
    </location>
</feature>
<keyword evidence="3" id="KW-1185">Reference proteome</keyword>
<protein>
    <recommendedName>
        <fullName evidence="4">Lipoprotein</fullName>
    </recommendedName>
</protein>
<feature type="compositionally biased region" description="Polar residues" evidence="1">
    <location>
        <begin position="43"/>
        <end position="64"/>
    </location>
</feature>
<evidence type="ECO:0000313" key="3">
    <source>
        <dbReference type="Proteomes" id="UP000034832"/>
    </source>
</evidence>
<evidence type="ECO:0000256" key="1">
    <source>
        <dbReference type="SAM" id="MobiDB-lite"/>
    </source>
</evidence>
<dbReference type="RefSeq" id="WP_046828749.1">
    <property type="nucleotide sequence ID" value="NZ_LBIA02000001.1"/>
</dbReference>
<dbReference type="EMBL" id="LBIA02000001">
    <property type="protein sequence ID" value="TKT70613.1"/>
    <property type="molecule type" value="Genomic_DNA"/>
</dbReference>
<dbReference type="Proteomes" id="UP000034832">
    <property type="component" value="Unassembled WGS sequence"/>
</dbReference>
<accession>A0A4V6BDW3</accession>
<evidence type="ECO:0000313" key="2">
    <source>
        <dbReference type="EMBL" id="TKT70613.1"/>
    </source>
</evidence>